<proteinExistence type="predicted"/>
<reference evidence="1 2" key="1">
    <citation type="submission" date="2020-07" db="EMBL/GenBank/DDBJ databases">
        <title>Bacterium isolated from marien macroalgae.</title>
        <authorList>
            <person name="Zhu K."/>
            <person name="Lu D."/>
            <person name="Du Z."/>
        </authorList>
    </citation>
    <scope>NUCLEOTIDE SEQUENCE [LARGE SCALE GENOMIC DNA]</scope>
    <source>
        <strain evidence="1 2">3-1745</strain>
    </source>
</reference>
<dbReference type="Proteomes" id="UP000538931">
    <property type="component" value="Unassembled WGS sequence"/>
</dbReference>
<name>A0A7W1WYS5_9GAMM</name>
<comment type="caution">
    <text evidence="1">The sequence shown here is derived from an EMBL/GenBank/DDBJ whole genome shotgun (WGS) entry which is preliminary data.</text>
</comment>
<dbReference type="EMBL" id="JACEMT010000049">
    <property type="protein sequence ID" value="MBA4502537.1"/>
    <property type="molecule type" value="Genomic_DNA"/>
</dbReference>
<protein>
    <recommendedName>
        <fullName evidence="3">Glutaredoxin domain-containing protein</fullName>
    </recommendedName>
</protein>
<accession>A0A7W1WYS5</accession>
<organism evidence="1 2">
    <name type="scientific">Marinobacterium marinum</name>
    <dbReference type="NCBI Taxonomy" id="2756129"/>
    <lineage>
        <taxon>Bacteria</taxon>
        <taxon>Pseudomonadati</taxon>
        <taxon>Pseudomonadota</taxon>
        <taxon>Gammaproteobacteria</taxon>
        <taxon>Oceanospirillales</taxon>
        <taxon>Oceanospirillaceae</taxon>
        <taxon>Marinobacterium</taxon>
    </lineage>
</organism>
<evidence type="ECO:0000313" key="2">
    <source>
        <dbReference type="Proteomes" id="UP000538931"/>
    </source>
</evidence>
<dbReference type="RefSeq" id="WP_181739439.1">
    <property type="nucleotide sequence ID" value="NZ_JACEMT010000049.1"/>
</dbReference>
<dbReference type="AlphaFoldDB" id="A0A7W1WYS5"/>
<keyword evidence="2" id="KW-1185">Reference proteome</keyword>
<evidence type="ECO:0008006" key="3">
    <source>
        <dbReference type="Google" id="ProtNLM"/>
    </source>
</evidence>
<evidence type="ECO:0000313" key="1">
    <source>
        <dbReference type="EMBL" id="MBA4502537.1"/>
    </source>
</evidence>
<sequence>MTVNKIILFAIIAFGSFQLWEKHRGNEIKPLYEEPYVAVYGRDSCSITRKMVADLAASGIKYEYFVVDEKATADVLHSRMEAAGIATRRYDLPVVDTNGSIQVRPAFYDVVKQYNAGL</sequence>
<gene>
    <name evidence="1" type="ORF">H1S06_09200</name>
</gene>